<keyword evidence="10" id="KW-0012">Acyltransferase</keyword>
<dbReference type="PROSITE" id="PS52029">
    <property type="entry name" value="LD_TPASE"/>
    <property type="match status" value="1"/>
</dbReference>
<dbReference type="Gene3D" id="2.40.440.10">
    <property type="entry name" value="L,D-transpeptidase catalytic domain-like"/>
    <property type="match status" value="1"/>
</dbReference>
<feature type="domain" description="L,D-TPase catalytic" evidence="9">
    <location>
        <begin position="40"/>
        <end position="156"/>
    </location>
</feature>
<evidence type="ECO:0000256" key="8">
    <source>
        <dbReference type="SAM" id="SignalP"/>
    </source>
</evidence>
<keyword evidence="8" id="KW-0732">Signal</keyword>
<feature type="chain" id="PRO_5045379107" evidence="8">
    <location>
        <begin position="39"/>
        <end position="213"/>
    </location>
</feature>
<comment type="caution">
    <text evidence="10">The sequence shown here is derived from an EMBL/GenBank/DDBJ whole genome shotgun (WGS) entry which is preliminary data.</text>
</comment>
<keyword evidence="11" id="KW-1185">Reference proteome</keyword>
<keyword evidence="4 7" id="KW-0133">Cell shape</keyword>
<dbReference type="EMBL" id="JBHTJO010000001">
    <property type="protein sequence ID" value="MFD0987828.1"/>
    <property type="molecule type" value="Genomic_DNA"/>
</dbReference>
<protein>
    <submittedName>
        <fullName evidence="10">L,D-transpeptidase</fullName>
        <ecNumber evidence="10">2.3.2.-</ecNumber>
    </submittedName>
</protein>
<keyword evidence="5 7" id="KW-0573">Peptidoglycan synthesis</keyword>
<comment type="similarity">
    <text evidence="2">Belongs to the YkuD family.</text>
</comment>
<dbReference type="CDD" id="cd16913">
    <property type="entry name" value="YkuD_like"/>
    <property type="match status" value="1"/>
</dbReference>
<name>A0ABW3JE46_9HYPH</name>
<dbReference type="PANTHER" id="PTHR30582:SF2">
    <property type="entry name" value="L,D-TRANSPEPTIDASE YCIB-RELATED"/>
    <property type="match status" value="1"/>
</dbReference>
<dbReference type="InterPro" id="IPR005490">
    <property type="entry name" value="LD_TPept_cat_dom"/>
</dbReference>
<feature type="signal peptide" evidence="8">
    <location>
        <begin position="1"/>
        <end position="38"/>
    </location>
</feature>
<gene>
    <name evidence="10" type="ORF">ACFQ2F_12050</name>
</gene>
<proteinExistence type="inferred from homology"/>
<dbReference type="EC" id="2.3.2.-" evidence="10"/>
<evidence type="ECO:0000259" key="9">
    <source>
        <dbReference type="PROSITE" id="PS52029"/>
    </source>
</evidence>
<evidence type="ECO:0000313" key="10">
    <source>
        <dbReference type="EMBL" id="MFD0987828.1"/>
    </source>
</evidence>
<feature type="active site" description="Nucleophile" evidence="7">
    <location>
        <position position="128"/>
    </location>
</feature>
<dbReference type="InterPro" id="IPR050979">
    <property type="entry name" value="LD-transpeptidase"/>
</dbReference>
<sequence>MAYSNFRAALNKLFNPVSLLVLGVALALMLAVSGPAHANVRINIDKTTQKMDVYVDGQPRYRWDVSTGLQGYDTPSGSFTPFRMEEDHFSRQYDDAPMPYSIFFTKQGHAIHGTMDARYMGQAASHGCVRLLPKHAAVLYQLVKDEGMANTTVSITGDIGPGQTFTDQRQDRRRFYDDAYQDRRYAGPGYYQEYESRGLFGNRRERRGGFFRR</sequence>
<evidence type="ECO:0000256" key="6">
    <source>
        <dbReference type="ARBA" id="ARBA00023316"/>
    </source>
</evidence>
<evidence type="ECO:0000256" key="1">
    <source>
        <dbReference type="ARBA" id="ARBA00004752"/>
    </source>
</evidence>
<dbReference type="SUPFAM" id="SSF141523">
    <property type="entry name" value="L,D-transpeptidase catalytic domain-like"/>
    <property type="match status" value="1"/>
</dbReference>
<dbReference type="GO" id="GO:0016746">
    <property type="term" value="F:acyltransferase activity"/>
    <property type="evidence" value="ECO:0007669"/>
    <property type="project" value="UniProtKB-KW"/>
</dbReference>
<keyword evidence="6 7" id="KW-0961">Cell wall biogenesis/degradation</keyword>
<dbReference type="Pfam" id="PF03734">
    <property type="entry name" value="YkuD"/>
    <property type="match status" value="1"/>
</dbReference>
<accession>A0ABW3JE46</accession>
<dbReference type="PANTHER" id="PTHR30582">
    <property type="entry name" value="L,D-TRANSPEPTIDASE"/>
    <property type="match status" value="1"/>
</dbReference>
<dbReference type="Proteomes" id="UP001597102">
    <property type="component" value="Unassembled WGS sequence"/>
</dbReference>
<evidence type="ECO:0000313" key="11">
    <source>
        <dbReference type="Proteomes" id="UP001597102"/>
    </source>
</evidence>
<keyword evidence="3 10" id="KW-0808">Transferase</keyword>
<reference evidence="11" key="1">
    <citation type="journal article" date="2019" name="Int. J. Syst. Evol. Microbiol.">
        <title>The Global Catalogue of Microorganisms (GCM) 10K type strain sequencing project: providing services to taxonomists for standard genome sequencing and annotation.</title>
        <authorList>
            <consortium name="The Broad Institute Genomics Platform"/>
            <consortium name="The Broad Institute Genome Sequencing Center for Infectious Disease"/>
            <person name="Wu L."/>
            <person name="Ma J."/>
        </authorList>
    </citation>
    <scope>NUCLEOTIDE SEQUENCE [LARGE SCALE GENOMIC DNA]</scope>
    <source>
        <strain evidence="11">CCUG 61697</strain>
    </source>
</reference>
<evidence type="ECO:0000256" key="7">
    <source>
        <dbReference type="PROSITE-ProRule" id="PRU01373"/>
    </source>
</evidence>
<feature type="active site" description="Proton donor/acceptor" evidence="7">
    <location>
        <position position="112"/>
    </location>
</feature>
<dbReference type="RefSeq" id="WP_379090168.1">
    <property type="nucleotide sequence ID" value="NZ_JBHTJO010000001.1"/>
</dbReference>
<evidence type="ECO:0000256" key="4">
    <source>
        <dbReference type="ARBA" id="ARBA00022960"/>
    </source>
</evidence>
<evidence type="ECO:0000256" key="2">
    <source>
        <dbReference type="ARBA" id="ARBA00005992"/>
    </source>
</evidence>
<evidence type="ECO:0000256" key="5">
    <source>
        <dbReference type="ARBA" id="ARBA00022984"/>
    </source>
</evidence>
<evidence type="ECO:0000256" key="3">
    <source>
        <dbReference type="ARBA" id="ARBA00022679"/>
    </source>
</evidence>
<organism evidence="10 11">
    <name type="scientific">Methyloligella solikamskensis</name>
    <dbReference type="NCBI Taxonomy" id="1177756"/>
    <lineage>
        <taxon>Bacteria</taxon>
        <taxon>Pseudomonadati</taxon>
        <taxon>Pseudomonadota</taxon>
        <taxon>Alphaproteobacteria</taxon>
        <taxon>Hyphomicrobiales</taxon>
        <taxon>Hyphomicrobiaceae</taxon>
        <taxon>Methyloligella</taxon>
    </lineage>
</organism>
<dbReference type="InterPro" id="IPR038063">
    <property type="entry name" value="Transpep_catalytic_dom"/>
</dbReference>
<comment type="pathway">
    <text evidence="1 7">Cell wall biogenesis; peptidoglycan biosynthesis.</text>
</comment>